<protein>
    <submittedName>
        <fullName evidence="2">Uncharacterized protein</fullName>
    </submittedName>
</protein>
<dbReference type="STRING" id="104452.A0A0L7L8F7"/>
<accession>A0A0L7L8F7</accession>
<dbReference type="EMBL" id="JTDY01002253">
    <property type="protein sequence ID" value="KOB71787.1"/>
    <property type="molecule type" value="Genomic_DNA"/>
</dbReference>
<keyword evidence="1" id="KW-0472">Membrane</keyword>
<organism evidence="2 3">
    <name type="scientific">Operophtera brumata</name>
    <name type="common">Winter moth</name>
    <name type="synonym">Phalaena brumata</name>
    <dbReference type="NCBI Taxonomy" id="104452"/>
    <lineage>
        <taxon>Eukaryota</taxon>
        <taxon>Metazoa</taxon>
        <taxon>Ecdysozoa</taxon>
        <taxon>Arthropoda</taxon>
        <taxon>Hexapoda</taxon>
        <taxon>Insecta</taxon>
        <taxon>Pterygota</taxon>
        <taxon>Neoptera</taxon>
        <taxon>Endopterygota</taxon>
        <taxon>Lepidoptera</taxon>
        <taxon>Glossata</taxon>
        <taxon>Ditrysia</taxon>
        <taxon>Geometroidea</taxon>
        <taxon>Geometridae</taxon>
        <taxon>Larentiinae</taxon>
        <taxon>Operophtera</taxon>
    </lineage>
</organism>
<evidence type="ECO:0000313" key="3">
    <source>
        <dbReference type="Proteomes" id="UP000037510"/>
    </source>
</evidence>
<proteinExistence type="predicted"/>
<feature type="transmembrane region" description="Helical" evidence="1">
    <location>
        <begin position="31"/>
        <end position="53"/>
    </location>
</feature>
<sequence>MVLPKEIGHQVRFGKSLIELFRRGCWEIPEIMGASGMAIVGLGLALIGLSNYAKNDGDNKEYKSYYCVIRSDDPRAKLIRNPVKTEY</sequence>
<reference evidence="2 3" key="1">
    <citation type="journal article" date="2015" name="Genome Biol. Evol.">
        <title>The genome of winter moth (Operophtera brumata) provides a genomic perspective on sexual dimorphism and phenology.</title>
        <authorList>
            <person name="Derks M.F."/>
            <person name="Smit S."/>
            <person name="Salis L."/>
            <person name="Schijlen E."/>
            <person name="Bossers A."/>
            <person name="Mateman C."/>
            <person name="Pijl A.S."/>
            <person name="de Ridder D."/>
            <person name="Groenen M.A."/>
            <person name="Visser M.E."/>
            <person name="Megens H.J."/>
        </authorList>
    </citation>
    <scope>NUCLEOTIDE SEQUENCE [LARGE SCALE GENOMIC DNA]</scope>
    <source>
        <strain evidence="2">WM2013NL</strain>
        <tissue evidence="2">Head and thorax</tissue>
    </source>
</reference>
<evidence type="ECO:0000313" key="2">
    <source>
        <dbReference type="EMBL" id="KOB71787.1"/>
    </source>
</evidence>
<evidence type="ECO:0000256" key="1">
    <source>
        <dbReference type="SAM" id="Phobius"/>
    </source>
</evidence>
<name>A0A0L7L8F7_OPEBR</name>
<dbReference type="AlphaFoldDB" id="A0A0L7L8F7"/>
<keyword evidence="1" id="KW-0812">Transmembrane</keyword>
<comment type="caution">
    <text evidence="2">The sequence shown here is derived from an EMBL/GenBank/DDBJ whole genome shotgun (WGS) entry which is preliminary data.</text>
</comment>
<keyword evidence="3" id="KW-1185">Reference proteome</keyword>
<keyword evidence="1" id="KW-1133">Transmembrane helix</keyword>
<dbReference type="Proteomes" id="UP000037510">
    <property type="component" value="Unassembled WGS sequence"/>
</dbReference>
<gene>
    <name evidence="2" type="ORF">OBRU01_13127</name>
</gene>